<dbReference type="AlphaFoldDB" id="A0A8H9KUF1"/>
<feature type="region of interest" description="Disordered" evidence="1">
    <location>
        <begin position="80"/>
        <end position="162"/>
    </location>
</feature>
<evidence type="ECO:0008006" key="4">
    <source>
        <dbReference type="Google" id="ProtNLM"/>
    </source>
</evidence>
<accession>A0A8H9KUF1</accession>
<protein>
    <recommendedName>
        <fullName evidence="4">DUF5681 domain-containing protein</fullName>
    </recommendedName>
</protein>
<feature type="compositionally biased region" description="Acidic residues" evidence="1">
    <location>
        <begin position="117"/>
        <end position="128"/>
    </location>
</feature>
<feature type="compositionally biased region" description="Basic and acidic residues" evidence="1">
    <location>
        <begin position="88"/>
        <end position="107"/>
    </location>
</feature>
<gene>
    <name evidence="2" type="ORF">GCM10011516_27320</name>
</gene>
<organism evidence="2 3">
    <name type="scientific">Sphingobacterium cellulitidis</name>
    <dbReference type="NCBI Taxonomy" id="1768011"/>
    <lineage>
        <taxon>Bacteria</taxon>
        <taxon>Pseudomonadati</taxon>
        <taxon>Bacteroidota</taxon>
        <taxon>Sphingobacteriia</taxon>
        <taxon>Sphingobacteriales</taxon>
        <taxon>Sphingobacteriaceae</taxon>
        <taxon>Sphingobacterium</taxon>
    </lineage>
</organism>
<name>A0A8H9KUF1_9SPHI</name>
<dbReference type="Proteomes" id="UP000614460">
    <property type="component" value="Unassembled WGS sequence"/>
</dbReference>
<comment type="caution">
    <text evidence="2">The sequence shown here is derived from an EMBL/GenBank/DDBJ whole genome shotgun (WGS) entry which is preliminary data.</text>
</comment>
<dbReference type="EMBL" id="BMKM01000008">
    <property type="protein sequence ID" value="GGE28201.1"/>
    <property type="molecule type" value="Genomic_DNA"/>
</dbReference>
<evidence type="ECO:0000256" key="1">
    <source>
        <dbReference type="SAM" id="MobiDB-lite"/>
    </source>
</evidence>
<sequence>MSQNEGNKRGRPQGAKNKIVKNLGILSKNAELSAKESKRLINLFIIKKLQKIDELCDQLSPTAQARLLTDLMKYSTTQADVDSKVAQSKKENKKQISEIKISYEKPQELPAPIDITPIEEEGESDEAITNENIDIQIDYEDINDKSDFNEIDDESDDDNEPY</sequence>
<dbReference type="RefSeq" id="WP_182498270.1">
    <property type="nucleotide sequence ID" value="NZ_BMKM01000008.1"/>
</dbReference>
<reference evidence="2" key="2">
    <citation type="submission" date="2020-09" db="EMBL/GenBank/DDBJ databases">
        <authorList>
            <person name="Sun Q."/>
            <person name="Zhou Y."/>
        </authorList>
    </citation>
    <scope>NUCLEOTIDE SEQUENCE</scope>
    <source>
        <strain evidence="2">CGMCC 1.15966</strain>
    </source>
</reference>
<feature type="compositionally biased region" description="Acidic residues" evidence="1">
    <location>
        <begin position="149"/>
        <end position="162"/>
    </location>
</feature>
<reference evidence="2" key="1">
    <citation type="journal article" date="2014" name="Int. J. Syst. Evol. Microbiol.">
        <title>Complete genome sequence of Corynebacterium casei LMG S-19264T (=DSM 44701T), isolated from a smear-ripened cheese.</title>
        <authorList>
            <consortium name="US DOE Joint Genome Institute (JGI-PGF)"/>
            <person name="Walter F."/>
            <person name="Albersmeier A."/>
            <person name="Kalinowski J."/>
            <person name="Ruckert C."/>
        </authorList>
    </citation>
    <scope>NUCLEOTIDE SEQUENCE</scope>
    <source>
        <strain evidence="2">CGMCC 1.15966</strain>
    </source>
</reference>
<evidence type="ECO:0000313" key="2">
    <source>
        <dbReference type="EMBL" id="GGE28201.1"/>
    </source>
</evidence>
<proteinExistence type="predicted"/>
<keyword evidence="3" id="KW-1185">Reference proteome</keyword>
<evidence type="ECO:0000313" key="3">
    <source>
        <dbReference type="Proteomes" id="UP000614460"/>
    </source>
</evidence>